<keyword evidence="2" id="KW-1185">Reference proteome</keyword>
<evidence type="ECO:0000313" key="1">
    <source>
        <dbReference type="EMBL" id="KAH3776677.1"/>
    </source>
</evidence>
<sequence length="117" mass="13403">MKQKTWSLQYTQQLHLWLNEHSLKTKNSSKHVTMSLPCIFQHTGQDTQPLVAKVTVPEIEANQSGVMIEGRLHHHQVRVCDRVAVETETYVILHYYDTLSLVAKITIPVVNKTSLGR</sequence>
<reference evidence="1" key="2">
    <citation type="submission" date="2020-11" db="EMBL/GenBank/DDBJ databases">
        <authorList>
            <person name="McCartney M.A."/>
            <person name="Auch B."/>
            <person name="Kono T."/>
            <person name="Mallez S."/>
            <person name="Becker A."/>
            <person name="Gohl D.M."/>
            <person name="Silverstein K.A.T."/>
            <person name="Koren S."/>
            <person name="Bechman K.B."/>
            <person name="Herman A."/>
            <person name="Abrahante J.E."/>
            <person name="Garbe J."/>
        </authorList>
    </citation>
    <scope>NUCLEOTIDE SEQUENCE</scope>
    <source>
        <strain evidence="1">Duluth1</strain>
        <tissue evidence="1">Whole animal</tissue>
    </source>
</reference>
<name>A0A9D4IL48_DREPO</name>
<dbReference type="EMBL" id="JAIWYP010000009">
    <property type="protein sequence ID" value="KAH3776677.1"/>
    <property type="molecule type" value="Genomic_DNA"/>
</dbReference>
<protein>
    <submittedName>
        <fullName evidence="1">Uncharacterized protein</fullName>
    </submittedName>
</protein>
<proteinExistence type="predicted"/>
<reference evidence="1" key="1">
    <citation type="journal article" date="2019" name="bioRxiv">
        <title>The Genome of the Zebra Mussel, Dreissena polymorpha: A Resource for Invasive Species Research.</title>
        <authorList>
            <person name="McCartney M.A."/>
            <person name="Auch B."/>
            <person name="Kono T."/>
            <person name="Mallez S."/>
            <person name="Zhang Y."/>
            <person name="Obille A."/>
            <person name="Becker A."/>
            <person name="Abrahante J.E."/>
            <person name="Garbe J."/>
            <person name="Badalamenti J.P."/>
            <person name="Herman A."/>
            <person name="Mangelson H."/>
            <person name="Liachko I."/>
            <person name="Sullivan S."/>
            <person name="Sone E.D."/>
            <person name="Koren S."/>
            <person name="Silverstein K.A.T."/>
            <person name="Beckman K.B."/>
            <person name="Gohl D.M."/>
        </authorList>
    </citation>
    <scope>NUCLEOTIDE SEQUENCE</scope>
    <source>
        <strain evidence="1">Duluth1</strain>
        <tissue evidence="1">Whole animal</tissue>
    </source>
</reference>
<organism evidence="1 2">
    <name type="scientific">Dreissena polymorpha</name>
    <name type="common">Zebra mussel</name>
    <name type="synonym">Mytilus polymorpha</name>
    <dbReference type="NCBI Taxonomy" id="45954"/>
    <lineage>
        <taxon>Eukaryota</taxon>
        <taxon>Metazoa</taxon>
        <taxon>Spiralia</taxon>
        <taxon>Lophotrochozoa</taxon>
        <taxon>Mollusca</taxon>
        <taxon>Bivalvia</taxon>
        <taxon>Autobranchia</taxon>
        <taxon>Heteroconchia</taxon>
        <taxon>Euheterodonta</taxon>
        <taxon>Imparidentia</taxon>
        <taxon>Neoheterodontei</taxon>
        <taxon>Myida</taxon>
        <taxon>Dreissenoidea</taxon>
        <taxon>Dreissenidae</taxon>
        <taxon>Dreissena</taxon>
    </lineage>
</organism>
<accession>A0A9D4IL48</accession>
<evidence type="ECO:0000313" key="2">
    <source>
        <dbReference type="Proteomes" id="UP000828390"/>
    </source>
</evidence>
<comment type="caution">
    <text evidence="1">The sequence shown here is derived from an EMBL/GenBank/DDBJ whole genome shotgun (WGS) entry which is preliminary data.</text>
</comment>
<dbReference type="AlphaFoldDB" id="A0A9D4IL48"/>
<dbReference type="Proteomes" id="UP000828390">
    <property type="component" value="Unassembled WGS sequence"/>
</dbReference>
<gene>
    <name evidence="1" type="ORF">DPMN_178108</name>
</gene>